<gene>
    <name evidence="1" type="ORF">J1899_05150</name>
</gene>
<dbReference type="EMBL" id="CP071709">
    <property type="protein sequence ID" value="QVY62468.1"/>
    <property type="molecule type" value="Genomic_DNA"/>
</dbReference>
<reference evidence="1 2" key="1">
    <citation type="submission" date="2021-03" db="EMBL/GenBank/DDBJ databases">
        <title>The first data on the complete genome of the tetrodotoxin-producing bacterium.</title>
        <authorList>
            <person name="Melnikova D.I."/>
            <person name="Nijland R."/>
            <person name="Magarlamov T.Y."/>
        </authorList>
    </citation>
    <scope>NUCLEOTIDE SEQUENCE [LARGE SCALE GENOMIC DNA]</scope>
    <source>
        <strain evidence="1 2">1839</strain>
    </source>
</reference>
<evidence type="ECO:0000313" key="2">
    <source>
        <dbReference type="Proteomes" id="UP000679247"/>
    </source>
</evidence>
<accession>A0ABX8FEM1</accession>
<evidence type="ECO:0000313" key="1">
    <source>
        <dbReference type="EMBL" id="QVY62468.1"/>
    </source>
</evidence>
<name>A0ABX8FEM1_9BACI</name>
<dbReference type="RefSeq" id="WP_214477928.1">
    <property type="nucleotide sequence ID" value="NZ_CANKUS010000019.1"/>
</dbReference>
<dbReference type="Proteomes" id="UP000679247">
    <property type="component" value="Chromosome"/>
</dbReference>
<organism evidence="1 2">
    <name type="scientific">Cytobacillus gottheilii</name>
    <dbReference type="NCBI Taxonomy" id="859144"/>
    <lineage>
        <taxon>Bacteria</taxon>
        <taxon>Bacillati</taxon>
        <taxon>Bacillota</taxon>
        <taxon>Bacilli</taxon>
        <taxon>Bacillales</taxon>
        <taxon>Bacillaceae</taxon>
        <taxon>Cytobacillus</taxon>
    </lineage>
</organism>
<sequence length="106" mass="12097">MTSEKKPRSSIGELEDRFFRELLALKGTSILIVTESDQLNLFGQTFRPIFCGEIIDVQPGHLTLFPVNIKIINAPQFNFPTPLSIPFEKIAHFTPDFDCNERFPLT</sequence>
<protein>
    <submittedName>
        <fullName evidence="1">Uncharacterized protein</fullName>
    </submittedName>
</protein>
<proteinExistence type="predicted"/>
<keyword evidence="2" id="KW-1185">Reference proteome</keyword>